<dbReference type="PANTHER" id="PTHR10928:SF2">
    <property type="entry name" value="SUPPRESSOR OF FUSED HOMOLOG"/>
    <property type="match status" value="1"/>
</dbReference>
<dbReference type="RefSeq" id="XP_013067016.2">
    <property type="nucleotide sequence ID" value="XM_013211562.2"/>
</dbReference>
<feature type="compositionally biased region" description="Polar residues" evidence="2">
    <location>
        <begin position="10"/>
        <end position="25"/>
    </location>
</feature>
<dbReference type="PANTHER" id="PTHR10928">
    <property type="entry name" value="SUPPRESSOR OF FUSED"/>
    <property type="match status" value="1"/>
</dbReference>
<evidence type="ECO:0000313" key="6">
    <source>
        <dbReference type="RefSeq" id="XP_013067016.2"/>
    </source>
</evidence>
<accession>A0A9U8DYZ1</accession>
<organism evidence="5 6">
    <name type="scientific">Biomphalaria glabrata</name>
    <name type="common">Bloodfluke planorb</name>
    <name type="synonym">Freshwater snail</name>
    <dbReference type="NCBI Taxonomy" id="6526"/>
    <lineage>
        <taxon>Eukaryota</taxon>
        <taxon>Metazoa</taxon>
        <taxon>Spiralia</taxon>
        <taxon>Lophotrochozoa</taxon>
        <taxon>Mollusca</taxon>
        <taxon>Gastropoda</taxon>
        <taxon>Heterobranchia</taxon>
        <taxon>Euthyneura</taxon>
        <taxon>Panpulmonata</taxon>
        <taxon>Hygrophila</taxon>
        <taxon>Lymnaeoidea</taxon>
        <taxon>Planorbidae</taxon>
        <taxon>Biomphalaria</taxon>
    </lineage>
</organism>
<evidence type="ECO:0000259" key="4">
    <source>
        <dbReference type="Pfam" id="PF12470"/>
    </source>
</evidence>
<dbReference type="Gene3D" id="3.30.1360.230">
    <property type="entry name" value="Sufu, C-terminal domain"/>
    <property type="match status" value="1"/>
</dbReference>
<dbReference type="GO" id="GO:0005634">
    <property type="term" value="C:nucleus"/>
    <property type="evidence" value="ECO:0007669"/>
    <property type="project" value="UniProtKB-SubCell"/>
</dbReference>
<feature type="domain" description="Suppressor of fused C-terminal" evidence="4">
    <location>
        <begin position="317"/>
        <end position="432"/>
    </location>
</feature>
<dbReference type="InterPro" id="IPR016591">
    <property type="entry name" value="Suppressor_of_fused_euk"/>
</dbReference>
<dbReference type="PIRSF" id="PIRSF011844">
    <property type="entry name" value="Suppressor_of_fused_protein"/>
    <property type="match status" value="1"/>
</dbReference>
<evidence type="ECO:0000256" key="2">
    <source>
        <dbReference type="SAM" id="MobiDB-lite"/>
    </source>
</evidence>
<dbReference type="AlphaFoldDB" id="A0A9U8DYZ1"/>
<comment type="subcellular location">
    <subcellularLocation>
        <location evidence="1">Cytoplasm</location>
    </subcellularLocation>
    <subcellularLocation>
        <location evidence="1">Nucleus</location>
    </subcellularLocation>
</comment>
<gene>
    <name evidence="6" type="primary">LOC106055342</name>
</gene>
<reference evidence="6" key="1">
    <citation type="submission" date="2025-08" db="UniProtKB">
        <authorList>
            <consortium name="RefSeq"/>
        </authorList>
    </citation>
    <scope>IDENTIFICATION</scope>
</reference>
<dbReference type="InterPro" id="IPR024314">
    <property type="entry name" value="SUFU_C"/>
</dbReference>
<sequence length="453" mass="51758">MAHAGHTHVNDNTKNNHGHGSNFTSPKKFKIVSKDFGVQAIDRTLKRVYPEPLNPFSVSSPEKKIWNGGLLPLDYVKVFLNLGTPFYRIPHWHYVTYGLSDLHGDGRVHVFKGRDQPSGFGFELTFRLKKDSNENVPPSWPVTLLNDLSRYVFKTGIELCTFDYIPWFDALNKVGKERSRNPIITPCPSNSYINHMIVVNDPQLLSLDTASGTVNFLQIVGVLKEEFHYARSWKTSGIVDQLEIHPQSGNMLVTDISRKISVFDLNPRLVLEIFSKIESEGTFLNKVTCHVLWKEITDETDTVEGPENVSLNEQDEFRKMKCVHLDFDANAAELLPIMLWGRLRHGRNFVFNNPGCCEGLDCLTIEFIPYNVPPSPDVYVTANSPLKANMNKHHLQIFCGKAIIQKMEMAFSGMERLREQLESLPMRFMLKSAMFEITFRIQSVLRCRHNTNS</sequence>
<feature type="region of interest" description="Disordered" evidence="2">
    <location>
        <begin position="1"/>
        <end position="26"/>
    </location>
</feature>
<keyword evidence="1" id="KW-0963">Cytoplasm</keyword>
<evidence type="ECO:0000259" key="3">
    <source>
        <dbReference type="Pfam" id="PF05076"/>
    </source>
</evidence>
<dbReference type="OMA" id="HVGDHIP"/>
<dbReference type="SUPFAM" id="SSF103359">
    <property type="entry name" value="Suppressor of Fused, N-terminal domain"/>
    <property type="match status" value="1"/>
</dbReference>
<evidence type="ECO:0000313" key="5">
    <source>
        <dbReference type="Proteomes" id="UP001165740"/>
    </source>
</evidence>
<dbReference type="InterPro" id="IPR007768">
    <property type="entry name" value="Suppressor_of_fused"/>
</dbReference>
<keyword evidence="1" id="KW-0539">Nucleus</keyword>
<dbReference type="InterPro" id="IPR020941">
    <property type="entry name" value="SUFU-like_domain"/>
</dbReference>
<dbReference type="GeneID" id="106055342"/>
<dbReference type="InterPro" id="IPR037181">
    <property type="entry name" value="SUFU_N"/>
</dbReference>
<dbReference type="OrthoDB" id="10038834at2759"/>
<protein>
    <recommendedName>
        <fullName evidence="1">Suppressor of fused homolog</fullName>
    </recommendedName>
</protein>
<comment type="similarity">
    <text evidence="1">Belongs to the SUFU family.</text>
</comment>
<dbReference type="Proteomes" id="UP001165740">
    <property type="component" value="Chromosome 2"/>
</dbReference>
<proteinExistence type="inferred from homology"/>
<dbReference type="KEGG" id="bgt:106055342"/>
<keyword evidence="5" id="KW-1185">Reference proteome</keyword>
<dbReference type="Pfam" id="PF05076">
    <property type="entry name" value="SUFU"/>
    <property type="match status" value="1"/>
</dbReference>
<dbReference type="InterPro" id="IPR038489">
    <property type="entry name" value="SUFU_C_sf"/>
</dbReference>
<evidence type="ECO:0000256" key="1">
    <source>
        <dbReference type="PIRNR" id="PIRNR011844"/>
    </source>
</evidence>
<name>A0A9U8DYZ1_BIOGL</name>
<dbReference type="Pfam" id="PF12470">
    <property type="entry name" value="SUFU_C"/>
    <property type="match status" value="1"/>
</dbReference>
<dbReference type="GO" id="GO:0005737">
    <property type="term" value="C:cytoplasm"/>
    <property type="evidence" value="ECO:0007669"/>
    <property type="project" value="UniProtKB-SubCell"/>
</dbReference>
<feature type="domain" description="Suppressor of fused-like" evidence="3">
    <location>
        <begin position="72"/>
        <end position="259"/>
    </location>
</feature>